<evidence type="ECO:0000313" key="3">
    <source>
        <dbReference type="Proteomes" id="UP000604046"/>
    </source>
</evidence>
<keyword evidence="3" id="KW-1185">Reference proteome</keyword>
<reference evidence="2" key="1">
    <citation type="submission" date="2021-02" db="EMBL/GenBank/DDBJ databases">
        <authorList>
            <person name="Dougan E. K."/>
            <person name="Rhodes N."/>
            <person name="Thang M."/>
            <person name="Chan C."/>
        </authorList>
    </citation>
    <scope>NUCLEOTIDE SEQUENCE</scope>
</reference>
<name>A0A812MQ55_9DINO</name>
<feature type="region of interest" description="Disordered" evidence="1">
    <location>
        <begin position="344"/>
        <end position="384"/>
    </location>
</feature>
<organism evidence="2 3">
    <name type="scientific">Symbiodinium natans</name>
    <dbReference type="NCBI Taxonomy" id="878477"/>
    <lineage>
        <taxon>Eukaryota</taxon>
        <taxon>Sar</taxon>
        <taxon>Alveolata</taxon>
        <taxon>Dinophyceae</taxon>
        <taxon>Suessiales</taxon>
        <taxon>Symbiodiniaceae</taxon>
        <taxon>Symbiodinium</taxon>
    </lineage>
</organism>
<sequence>MARPGIQNALAPVTPLSSKVDEGVTTSALRKSIQSLLLELSSVARLRDKAFVDILCCHGPSFAAFALTPSCATADSSDGALATSGEHVASSLALSTGLQSLLSSPLSGLKIVKAVSVCKEPKTSSRMIWPPRGSPLGKQARRSGLSPHMWLKGPLDRVVLQTHASPGEFFAWIYDKFSVRTELAALVSECVLHVAPLPSRVCPGTVVRKATAGELCRTPNGCSQIPAPLMPLGRRVAISLIQLGQHMPSHRPRLLDIASCRVKCVSETLSHRSRTRIVRSTYAKPSAAFEVWEGLQEDATWTFAHLRWGVDECTELHLRIKRTKRPKYGRAVIVGDFSPWPQHLATHSRDKPSKASATGTHASVKGSVGRTQAATVASKQRLCS</sequence>
<protein>
    <submittedName>
        <fullName evidence="2">Uncharacterized protein</fullName>
    </submittedName>
</protein>
<comment type="caution">
    <text evidence="2">The sequence shown here is derived from an EMBL/GenBank/DDBJ whole genome shotgun (WGS) entry which is preliminary data.</text>
</comment>
<dbReference type="Proteomes" id="UP000604046">
    <property type="component" value="Unassembled WGS sequence"/>
</dbReference>
<feature type="compositionally biased region" description="Polar residues" evidence="1">
    <location>
        <begin position="369"/>
        <end position="384"/>
    </location>
</feature>
<evidence type="ECO:0000313" key="2">
    <source>
        <dbReference type="EMBL" id="CAE7273932.1"/>
    </source>
</evidence>
<dbReference type="AlphaFoldDB" id="A0A812MQ55"/>
<proteinExistence type="predicted"/>
<accession>A0A812MQ55</accession>
<gene>
    <name evidence="2" type="ORF">SNAT2548_LOCUS14532</name>
</gene>
<dbReference type="EMBL" id="CAJNDS010001713">
    <property type="protein sequence ID" value="CAE7273932.1"/>
    <property type="molecule type" value="Genomic_DNA"/>
</dbReference>
<evidence type="ECO:0000256" key="1">
    <source>
        <dbReference type="SAM" id="MobiDB-lite"/>
    </source>
</evidence>